<sequence length="77" mass="9040">METFWNELDLEQNDWLGLASKLLQELFCKEFLTPLEQTDAFYSLEVDHLNLSKYAQMIDEANIHDDLDVVTSVYLPE</sequence>
<dbReference type="PANTHER" id="PTHR37686:SF1">
    <property type="entry name" value="LD36006P"/>
    <property type="match status" value="1"/>
</dbReference>
<dbReference type="AlphaFoldDB" id="A0A816C2R0"/>
<dbReference type="OrthoDB" id="10003277at2759"/>
<evidence type="ECO:0000313" key="3">
    <source>
        <dbReference type="Proteomes" id="UP000663829"/>
    </source>
</evidence>
<keyword evidence="3" id="KW-1185">Reference proteome</keyword>
<evidence type="ECO:0000313" key="1">
    <source>
        <dbReference type="EMBL" id="CAF1617114.1"/>
    </source>
</evidence>
<evidence type="ECO:0000313" key="2">
    <source>
        <dbReference type="EMBL" id="CAF4504677.1"/>
    </source>
</evidence>
<comment type="caution">
    <text evidence="1">The sequence shown here is derived from an EMBL/GenBank/DDBJ whole genome shotgun (WGS) entry which is preliminary data.</text>
</comment>
<feature type="non-terminal residue" evidence="1">
    <location>
        <position position="1"/>
    </location>
</feature>
<accession>A0A816C2R0</accession>
<gene>
    <name evidence="1" type="ORF">GPM918_LOCUS43500</name>
    <name evidence="2" type="ORF">SRO942_LOCUS45008</name>
</gene>
<proteinExistence type="predicted"/>
<dbReference type="Pfam" id="PF25228">
    <property type="entry name" value="Lips"/>
    <property type="match status" value="1"/>
</dbReference>
<name>A0A816C2R0_9BILA</name>
<dbReference type="Proteomes" id="UP000681722">
    <property type="component" value="Unassembled WGS sequence"/>
</dbReference>
<reference evidence="1" key="1">
    <citation type="submission" date="2021-02" db="EMBL/GenBank/DDBJ databases">
        <authorList>
            <person name="Nowell W R."/>
        </authorList>
    </citation>
    <scope>NUCLEOTIDE SEQUENCE</scope>
</reference>
<dbReference type="Proteomes" id="UP000663829">
    <property type="component" value="Unassembled WGS sequence"/>
</dbReference>
<dbReference type="EMBL" id="CAJOBC010106644">
    <property type="protein sequence ID" value="CAF4504677.1"/>
    <property type="molecule type" value="Genomic_DNA"/>
</dbReference>
<dbReference type="InterPro" id="IPR057435">
    <property type="entry name" value="Lips"/>
</dbReference>
<organism evidence="1 3">
    <name type="scientific">Didymodactylos carnosus</name>
    <dbReference type="NCBI Taxonomy" id="1234261"/>
    <lineage>
        <taxon>Eukaryota</taxon>
        <taxon>Metazoa</taxon>
        <taxon>Spiralia</taxon>
        <taxon>Gnathifera</taxon>
        <taxon>Rotifera</taxon>
        <taxon>Eurotatoria</taxon>
        <taxon>Bdelloidea</taxon>
        <taxon>Philodinida</taxon>
        <taxon>Philodinidae</taxon>
        <taxon>Didymodactylos</taxon>
    </lineage>
</organism>
<protein>
    <submittedName>
        <fullName evidence="1">Uncharacterized protein</fullName>
    </submittedName>
</protein>
<dbReference type="PANTHER" id="PTHR37686">
    <property type="entry name" value="LD36006P"/>
    <property type="match status" value="1"/>
</dbReference>
<dbReference type="EMBL" id="CAJNOQ010039644">
    <property type="protein sequence ID" value="CAF1617114.1"/>
    <property type="molecule type" value="Genomic_DNA"/>
</dbReference>